<organism evidence="4 5">
    <name type="scientific">Pelagicoccus mobilis</name>
    <dbReference type="NCBI Taxonomy" id="415221"/>
    <lineage>
        <taxon>Bacteria</taxon>
        <taxon>Pseudomonadati</taxon>
        <taxon>Verrucomicrobiota</taxon>
        <taxon>Opitutia</taxon>
        <taxon>Puniceicoccales</taxon>
        <taxon>Pelagicoccaceae</taxon>
        <taxon>Pelagicoccus</taxon>
    </lineage>
</organism>
<evidence type="ECO:0000313" key="5">
    <source>
        <dbReference type="Proteomes" id="UP000617628"/>
    </source>
</evidence>
<dbReference type="CDD" id="cd00754">
    <property type="entry name" value="Ubl_MoaD"/>
    <property type="match status" value="1"/>
</dbReference>
<gene>
    <name evidence="4" type="ORF">JIN87_02575</name>
</gene>
<dbReference type="InterPro" id="IPR003749">
    <property type="entry name" value="ThiS/MoaD-like"/>
</dbReference>
<dbReference type="SUPFAM" id="SSF54285">
    <property type="entry name" value="MoaD/ThiS"/>
    <property type="match status" value="1"/>
</dbReference>
<comment type="caution">
    <text evidence="4">The sequence shown here is derived from an EMBL/GenBank/DDBJ whole genome shotgun (WGS) entry which is preliminary data.</text>
</comment>
<dbReference type="PANTHER" id="PTHR33359:SF1">
    <property type="entry name" value="MOLYBDOPTERIN SYNTHASE SULFUR CARRIER SUBUNIT"/>
    <property type="match status" value="1"/>
</dbReference>
<dbReference type="GO" id="GO:0000166">
    <property type="term" value="F:nucleotide binding"/>
    <property type="evidence" value="ECO:0007669"/>
    <property type="project" value="UniProtKB-KW"/>
</dbReference>
<protein>
    <recommendedName>
        <fullName evidence="3">Molybdopterin synthase sulfur carrier subunit</fullName>
    </recommendedName>
</protein>
<accession>A0A934RY87</accession>
<proteinExistence type="inferred from homology"/>
<dbReference type="InterPro" id="IPR016155">
    <property type="entry name" value="Mopterin_synth/thiamin_S_b"/>
</dbReference>
<keyword evidence="1" id="KW-0547">Nucleotide-binding</keyword>
<keyword evidence="5" id="KW-1185">Reference proteome</keyword>
<dbReference type="Proteomes" id="UP000617628">
    <property type="component" value="Unassembled WGS sequence"/>
</dbReference>
<dbReference type="RefSeq" id="WP_200353950.1">
    <property type="nucleotide sequence ID" value="NZ_JAENIL010000003.1"/>
</dbReference>
<dbReference type="Pfam" id="PF02597">
    <property type="entry name" value="ThiS"/>
    <property type="match status" value="1"/>
</dbReference>
<dbReference type="InterPro" id="IPR044672">
    <property type="entry name" value="MOCS2A"/>
</dbReference>
<comment type="similarity">
    <text evidence="2">Belongs to the MoaD family.</text>
</comment>
<dbReference type="GO" id="GO:1990133">
    <property type="term" value="C:molybdopterin adenylyltransferase complex"/>
    <property type="evidence" value="ECO:0007669"/>
    <property type="project" value="TreeGrafter"/>
</dbReference>
<dbReference type="PANTHER" id="PTHR33359">
    <property type="entry name" value="MOLYBDOPTERIN SYNTHASE SULFUR CARRIER SUBUNIT"/>
    <property type="match status" value="1"/>
</dbReference>
<evidence type="ECO:0000256" key="3">
    <source>
        <dbReference type="ARBA" id="ARBA00024247"/>
    </source>
</evidence>
<name>A0A934RY87_9BACT</name>
<sequence>MKLTIQYFALLKDQRGLDEETIQSSAATANDLYQELAQTHGFTLPTTALKVAVNDDFASWETPLADGDSIVFIPPVAGG</sequence>
<evidence type="ECO:0000313" key="4">
    <source>
        <dbReference type="EMBL" id="MBK1875733.1"/>
    </source>
</evidence>
<evidence type="ECO:0000256" key="2">
    <source>
        <dbReference type="ARBA" id="ARBA00024200"/>
    </source>
</evidence>
<evidence type="ECO:0000256" key="1">
    <source>
        <dbReference type="ARBA" id="ARBA00022741"/>
    </source>
</evidence>
<dbReference type="EMBL" id="JAENIL010000003">
    <property type="protein sequence ID" value="MBK1875733.1"/>
    <property type="molecule type" value="Genomic_DNA"/>
</dbReference>
<dbReference type="InterPro" id="IPR012675">
    <property type="entry name" value="Beta-grasp_dom_sf"/>
</dbReference>
<dbReference type="AlphaFoldDB" id="A0A934RY87"/>
<dbReference type="Gene3D" id="3.10.20.30">
    <property type="match status" value="1"/>
</dbReference>
<reference evidence="4" key="1">
    <citation type="submission" date="2021-01" db="EMBL/GenBank/DDBJ databases">
        <title>Modified the classification status of verrucomicrobia.</title>
        <authorList>
            <person name="Feng X."/>
        </authorList>
    </citation>
    <scope>NUCLEOTIDE SEQUENCE</scope>
    <source>
        <strain evidence="4">KCTC 13126</strain>
    </source>
</reference>
<dbReference type="GO" id="GO:0006777">
    <property type="term" value="P:Mo-molybdopterin cofactor biosynthetic process"/>
    <property type="evidence" value="ECO:0007669"/>
    <property type="project" value="InterPro"/>
</dbReference>